<reference evidence="2 3" key="1">
    <citation type="submission" date="2017-05" db="EMBL/GenBank/DDBJ databases">
        <title>Genome sequencing of Fusobacterium nucleatum subsp. polymorphum KCOM 1001 (=ChDC F119).</title>
        <authorList>
            <person name="Kook J.-K."/>
            <person name="Park S.-N."/>
            <person name="Lim Y.K."/>
            <person name="Roh H."/>
        </authorList>
    </citation>
    <scope>NUCLEOTIDE SEQUENCE [LARGE SCALE GENOMIC DNA]</scope>
    <source>
        <strain evidence="2 3">KCOM 1001</strain>
    </source>
</reference>
<organism evidence="2 3">
    <name type="scientific">Fusobacterium nucleatum subsp. polymorphum</name>
    <name type="common">Fusobacterium polymorphum</name>
    <dbReference type="NCBI Taxonomy" id="76857"/>
    <lineage>
        <taxon>Bacteria</taxon>
        <taxon>Fusobacteriati</taxon>
        <taxon>Fusobacteriota</taxon>
        <taxon>Fusobacteriia</taxon>
        <taxon>Fusobacteriales</taxon>
        <taxon>Fusobacteriaceae</taxon>
        <taxon>Fusobacterium</taxon>
    </lineage>
</organism>
<feature type="transmembrane region" description="Helical" evidence="1">
    <location>
        <begin position="109"/>
        <end position="129"/>
    </location>
</feature>
<gene>
    <name evidence="2" type="ORF">CA839_06695</name>
</gene>
<accession>A0A246EG59</accession>
<evidence type="ECO:0000256" key="1">
    <source>
        <dbReference type="SAM" id="Phobius"/>
    </source>
</evidence>
<sequence length="168" mass="20171">MSLLIKIRLLWNFFLKKTLLMITLLNILICITTELRYIEFIYLLFFFGINLYMIGLKGYFKIEPYNNYNPCTIRKKIVLSKQSLFIETNIIIFLYIFKEPYFFLSKYKILILLGSIILGYSSLIFLQKIKIKLSLNFFKEIIKIFLISGIIYYFPIICIQIFLVLFEN</sequence>
<feature type="transmembrane region" description="Helical" evidence="1">
    <location>
        <begin position="9"/>
        <end position="29"/>
    </location>
</feature>
<feature type="transmembrane region" description="Helical" evidence="1">
    <location>
        <begin position="77"/>
        <end position="97"/>
    </location>
</feature>
<keyword evidence="1" id="KW-1133">Transmembrane helix</keyword>
<dbReference type="EMBL" id="NHRT01000001">
    <property type="protein sequence ID" value="OWP25615.1"/>
    <property type="molecule type" value="Genomic_DNA"/>
</dbReference>
<dbReference type="Proteomes" id="UP000197470">
    <property type="component" value="Unassembled WGS sequence"/>
</dbReference>
<protein>
    <submittedName>
        <fullName evidence="2">Uncharacterized protein</fullName>
    </submittedName>
</protein>
<keyword evidence="1" id="KW-0472">Membrane</keyword>
<proteinExistence type="predicted"/>
<feature type="transmembrane region" description="Helical" evidence="1">
    <location>
        <begin position="35"/>
        <end position="56"/>
    </location>
</feature>
<feature type="transmembrane region" description="Helical" evidence="1">
    <location>
        <begin position="141"/>
        <end position="166"/>
    </location>
</feature>
<dbReference type="AlphaFoldDB" id="A0A246EG59"/>
<comment type="caution">
    <text evidence="2">The sequence shown here is derived from an EMBL/GenBank/DDBJ whole genome shotgun (WGS) entry which is preliminary data.</text>
</comment>
<evidence type="ECO:0000313" key="2">
    <source>
        <dbReference type="EMBL" id="OWP25615.1"/>
    </source>
</evidence>
<keyword evidence="1" id="KW-0812">Transmembrane</keyword>
<name>A0A246EG59_FUSNP</name>
<evidence type="ECO:0000313" key="3">
    <source>
        <dbReference type="Proteomes" id="UP000197470"/>
    </source>
</evidence>